<dbReference type="SMART" id="SM00419">
    <property type="entry name" value="HTH_CRP"/>
    <property type="match status" value="1"/>
</dbReference>
<keyword evidence="7" id="KW-1185">Reference proteome</keyword>
<dbReference type="PANTHER" id="PTHR24567">
    <property type="entry name" value="CRP FAMILY TRANSCRIPTIONAL REGULATORY PROTEIN"/>
    <property type="match status" value="1"/>
</dbReference>
<protein>
    <submittedName>
        <fullName evidence="6">Crp/Fnr family transcriptional regulator</fullName>
    </submittedName>
</protein>
<gene>
    <name evidence="6" type="ORF">QWZ14_22395</name>
</gene>
<dbReference type="CDD" id="cd00038">
    <property type="entry name" value="CAP_ED"/>
    <property type="match status" value="1"/>
</dbReference>
<evidence type="ECO:0000313" key="7">
    <source>
        <dbReference type="Proteomes" id="UP001529369"/>
    </source>
</evidence>
<keyword evidence="1" id="KW-0805">Transcription regulation</keyword>
<evidence type="ECO:0000259" key="5">
    <source>
        <dbReference type="PROSITE" id="PS51063"/>
    </source>
</evidence>
<dbReference type="PROSITE" id="PS50042">
    <property type="entry name" value="CNMP_BINDING_3"/>
    <property type="match status" value="1"/>
</dbReference>
<dbReference type="InterPro" id="IPR018490">
    <property type="entry name" value="cNMP-bd_dom_sf"/>
</dbReference>
<evidence type="ECO:0000259" key="4">
    <source>
        <dbReference type="PROSITE" id="PS50042"/>
    </source>
</evidence>
<dbReference type="InterPro" id="IPR014710">
    <property type="entry name" value="RmlC-like_jellyroll"/>
</dbReference>
<feature type="domain" description="HTH crp-type" evidence="5">
    <location>
        <begin position="151"/>
        <end position="224"/>
    </location>
</feature>
<dbReference type="InterPro" id="IPR050397">
    <property type="entry name" value="Env_Response_Regulators"/>
</dbReference>
<reference evidence="7" key="1">
    <citation type="journal article" date="2019" name="Int. J. Syst. Evol. Microbiol.">
        <title>The Global Catalogue of Microorganisms (GCM) 10K type strain sequencing project: providing services to taxonomists for standard genome sequencing and annotation.</title>
        <authorList>
            <consortium name="The Broad Institute Genomics Platform"/>
            <consortium name="The Broad Institute Genome Sequencing Center for Infectious Disease"/>
            <person name="Wu L."/>
            <person name="Ma J."/>
        </authorList>
    </citation>
    <scope>NUCLEOTIDE SEQUENCE [LARGE SCALE GENOMIC DNA]</scope>
    <source>
        <strain evidence="7">CECT 7131</strain>
    </source>
</reference>
<dbReference type="PROSITE" id="PS51063">
    <property type="entry name" value="HTH_CRP_2"/>
    <property type="match status" value="1"/>
</dbReference>
<dbReference type="Proteomes" id="UP001529369">
    <property type="component" value="Unassembled WGS sequence"/>
</dbReference>
<dbReference type="EMBL" id="JAUFPN010000185">
    <property type="protein sequence ID" value="MDN3567139.1"/>
    <property type="molecule type" value="Genomic_DNA"/>
</dbReference>
<name>A0ABT8ABL9_9PROT</name>
<dbReference type="InterPro" id="IPR036388">
    <property type="entry name" value="WH-like_DNA-bd_sf"/>
</dbReference>
<dbReference type="SUPFAM" id="SSF46785">
    <property type="entry name" value="Winged helix' DNA-binding domain"/>
    <property type="match status" value="1"/>
</dbReference>
<dbReference type="SMART" id="SM00100">
    <property type="entry name" value="cNMP"/>
    <property type="match status" value="1"/>
</dbReference>
<dbReference type="Gene3D" id="2.60.120.10">
    <property type="entry name" value="Jelly Rolls"/>
    <property type="match status" value="1"/>
</dbReference>
<dbReference type="RefSeq" id="WP_290319149.1">
    <property type="nucleotide sequence ID" value="NZ_JAUFPN010000185.1"/>
</dbReference>
<accession>A0ABT8ABL9</accession>
<organism evidence="6 7">
    <name type="scientific">Paeniroseomonas aquatica</name>
    <dbReference type="NCBI Taxonomy" id="373043"/>
    <lineage>
        <taxon>Bacteria</taxon>
        <taxon>Pseudomonadati</taxon>
        <taxon>Pseudomonadota</taxon>
        <taxon>Alphaproteobacteria</taxon>
        <taxon>Acetobacterales</taxon>
        <taxon>Acetobacteraceae</taxon>
        <taxon>Paeniroseomonas</taxon>
    </lineage>
</organism>
<dbReference type="PROSITE" id="PS00889">
    <property type="entry name" value="CNMP_BINDING_2"/>
    <property type="match status" value="1"/>
</dbReference>
<evidence type="ECO:0000256" key="3">
    <source>
        <dbReference type="ARBA" id="ARBA00023163"/>
    </source>
</evidence>
<dbReference type="InterPro" id="IPR018488">
    <property type="entry name" value="cNMP-bd_CS"/>
</dbReference>
<sequence>MALAESHRDAVLAAHPLLRHLRPEDLRRLAATAQIMRHPRHATIFQKGDPGASMMAIIRGRVKICTFSNDGRELVLNILDQGGMFGEIALLDGRPRTADAVALEETELFVIERAQFLPFLTSNPEALARLLTVLCQRLRQTSETLEDALLREAPSRLARGLLRLADTFGRPTPGGTRLTIKLSQQQIGSLIGASRESINKHLGDWTRAGHLGTEEGCLVLRDRALLQRIAEAEA</sequence>
<comment type="caution">
    <text evidence="6">The sequence shown here is derived from an EMBL/GenBank/DDBJ whole genome shotgun (WGS) entry which is preliminary data.</text>
</comment>
<dbReference type="InterPro" id="IPR012318">
    <property type="entry name" value="HTH_CRP"/>
</dbReference>
<evidence type="ECO:0000256" key="2">
    <source>
        <dbReference type="ARBA" id="ARBA00023125"/>
    </source>
</evidence>
<keyword evidence="3" id="KW-0804">Transcription</keyword>
<dbReference type="Pfam" id="PF13545">
    <property type="entry name" value="HTH_Crp_2"/>
    <property type="match status" value="1"/>
</dbReference>
<dbReference type="SUPFAM" id="SSF51206">
    <property type="entry name" value="cAMP-binding domain-like"/>
    <property type="match status" value="1"/>
</dbReference>
<dbReference type="InterPro" id="IPR000595">
    <property type="entry name" value="cNMP-bd_dom"/>
</dbReference>
<evidence type="ECO:0000256" key="1">
    <source>
        <dbReference type="ARBA" id="ARBA00023015"/>
    </source>
</evidence>
<dbReference type="InterPro" id="IPR036390">
    <property type="entry name" value="WH_DNA-bd_sf"/>
</dbReference>
<keyword evidence="2" id="KW-0238">DNA-binding</keyword>
<feature type="domain" description="Cyclic nucleotide-binding" evidence="4">
    <location>
        <begin position="17"/>
        <end position="137"/>
    </location>
</feature>
<proteinExistence type="predicted"/>
<dbReference type="Pfam" id="PF00027">
    <property type="entry name" value="cNMP_binding"/>
    <property type="match status" value="1"/>
</dbReference>
<dbReference type="PANTHER" id="PTHR24567:SF68">
    <property type="entry name" value="DNA-BINDING TRANSCRIPTIONAL DUAL REGULATOR CRP"/>
    <property type="match status" value="1"/>
</dbReference>
<dbReference type="Gene3D" id="1.10.10.10">
    <property type="entry name" value="Winged helix-like DNA-binding domain superfamily/Winged helix DNA-binding domain"/>
    <property type="match status" value="1"/>
</dbReference>
<evidence type="ECO:0000313" key="6">
    <source>
        <dbReference type="EMBL" id="MDN3567139.1"/>
    </source>
</evidence>